<gene>
    <name evidence="1" type="ORF">Ddye_031863</name>
</gene>
<dbReference type="EMBL" id="JANJYI010000009">
    <property type="protein sequence ID" value="KAK2637071.1"/>
    <property type="molecule type" value="Genomic_DNA"/>
</dbReference>
<reference evidence="1" key="1">
    <citation type="journal article" date="2023" name="Plant J.">
        <title>Genome sequences and population genomics provide insights into the demographic history, inbreeding, and mutation load of two 'living fossil' tree species of Dipteronia.</title>
        <authorList>
            <person name="Feng Y."/>
            <person name="Comes H.P."/>
            <person name="Chen J."/>
            <person name="Zhu S."/>
            <person name="Lu R."/>
            <person name="Zhang X."/>
            <person name="Li P."/>
            <person name="Qiu J."/>
            <person name="Olsen K.M."/>
            <person name="Qiu Y."/>
        </authorList>
    </citation>
    <scope>NUCLEOTIDE SEQUENCE</scope>
    <source>
        <strain evidence="1">KIB01</strain>
    </source>
</reference>
<name>A0AAD9TJT3_9ROSI</name>
<dbReference type="AlphaFoldDB" id="A0AAD9TJT3"/>
<comment type="caution">
    <text evidence="1">The sequence shown here is derived from an EMBL/GenBank/DDBJ whole genome shotgun (WGS) entry which is preliminary data.</text>
</comment>
<accession>A0AAD9TJT3</accession>
<protein>
    <submittedName>
        <fullName evidence="1">Uncharacterized protein</fullName>
    </submittedName>
</protein>
<dbReference type="Proteomes" id="UP001280121">
    <property type="component" value="Unassembled WGS sequence"/>
</dbReference>
<sequence length="133" mass="14929">MLEHYLLAKGHVDMCTYQQCSSNRMPITRPNSSRRLPTEEKMIKSITHFPKKPPATVSFYLPSPSSSRPRRHQVAGLAAVSSSPVREIGPLQFMCVKLERLSFFSNGSSQVAEAAATISEEERRETERGYNGE</sequence>
<keyword evidence="2" id="KW-1185">Reference proteome</keyword>
<evidence type="ECO:0000313" key="2">
    <source>
        <dbReference type="Proteomes" id="UP001280121"/>
    </source>
</evidence>
<organism evidence="1 2">
    <name type="scientific">Dipteronia dyeriana</name>
    <dbReference type="NCBI Taxonomy" id="168575"/>
    <lineage>
        <taxon>Eukaryota</taxon>
        <taxon>Viridiplantae</taxon>
        <taxon>Streptophyta</taxon>
        <taxon>Embryophyta</taxon>
        <taxon>Tracheophyta</taxon>
        <taxon>Spermatophyta</taxon>
        <taxon>Magnoliopsida</taxon>
        <taxon>eudicotyledons</taxon>
        <taxon>Gunneridae</taxon>
        <taxon>Pentapetalae</taxon>
        <taxon>rosids</taxon>
        <taxon>malvids</taxon>
        <taxon>Sapindales</taxon>
        <taxon>Sapindaceae</taxon>
        <taxon>Hippocastanoideae</taxon>
        <taxon>Acereae</taxon>
        <taxon>Dipteronia</taxon>
    </lineage>
</organism>
<evidence type="ECO:0000313" key="1">
    <source>
        <dbReference type="EMBL" id="KAK2637071.1"/>
    </source>
</evidence>
<proteinExistence type="predicted"/>